<keyword evidence="4" id="KW-1185">Reference proteome</keyword>
<keyword evidence="1" id="KW-0597">Phosphoprotein</keyword>
<dbReference type="SUPFAM" id="SSF63829">
    <property type="entry name" value="Calcium-dependent phosphotriesterase"/>
    <property type="match status" value="1"/>
</dbReference>
<sequence length="308" mass="35443">MHLNRLPFSSLLMLYSSFFALKVYFRPLTWLFQSILQKIMAAFLRILLCCAIISIPGRHLFGQKRDVYIFKHISTESGLSNSTIECIFQDHSGLIWIGTRNGLNRIEGDHITNFYHDNRDSGTISNDYITDITEDTQHHLWLGTRNGINKLDLHKGFFHSVHIPNTSLPLIVNKIACDSSGYIWVATANNGLFKINTKNNKATSFANPALPSWPKNNTINTLYIDKHQHIWFSTPSGLFSYNMQTNGWQQWLDKTRLQEANIIKILRVNEHTLILGTEKTVSWFLIIQRIICKELTNMVRIHSGCPII</sequence>
<organism evidence="3 4">
    <name type="scientific">Arachidicoccus ginsenosidivorans</name>
    <dbReference type="NCBI Taxonomy" id="496057"/>
    <lineage>
        <taxon>Bacteria</taxon>
        <taxon>Pseudomonadati</taxon>
        <taxon>Bacteroidota</taxon>
        <taxon>Chitinophagia</taxon>
        <taxon>Chitinophagales</taxon>
        <taxon>Chitinophagaceae</taxon>
        <taxon>Arachidicoccus</taxon>
    </lineage>
</organism>
<dbReference type="InterPro" id="IPR011110">
    <property type="entry name" value="Reg_prop"/>
</dbReference>
<protein>
    <recommendedName>
        <fullName evidence="5">Two component regulator three Y domain-containing protein</fullName>
    </recommendedName>
</protein>
<evidence type="ECO:0000256" key="1">
    <source>
        <dbReference type="ARBA" id="ARBA00022553"/>
    </source>
</evidence>
<evidence type="ECO:0000256" key="2">
    <source>
        <dbReference type="SAM" id="Phobius"/>
    </source>
</evidence>
<keyword evidence="2" id="KW-0472">Membrane</keyword>
<gene>
    <name evidence="3" type="ORF">FSB73_09840</name>
</gene>
<dbReference type="AlphaFoldDB" id="A0A5B8VKQ5"/>
<dbReference type="KEGG" id="agi:FSB73_09840"/>
<dbReference type="Pfam" id="PF07494">
    <property type="entry name" value="Reg_prop"/>
    <property type="match status" value="2"/>
</dbReference>
<dbReference type="PANTHER" id="PTHR43547">
    <property type="entry name" value="TWO-COMPONENT HISTIDINE KINASE"/>
    <property type="match status" value="1"/>
</dbReference>
<keyword evidence="2" id="KW-0812">Transmembrane</keyword>
<reference evidence="3 4" key="1">
    <citation type="journal article" date="2017" name="Int. J. Syst. Evol. Microbiol.">
        <title>Arachidicoccus ginsenosidivorans sp. nov., with ginsenoside-converting activity isolated from ginseng cultivating soil.</title>
        <authorList>
            <person name="Siddiqi M.Z."/>
            <person name="Aslam Z."/>
            <person name="Im W.T."/>
        </authorList>
    </citation>
    <scope>NUCLEOTIDE SEQUENCE [LARGE SCALE GENOMIC DNA]</scope>
    <source>
        <strain evidence="3 4">Gsoil 809</strain>
    </source>
</reference>
<dbReference type="EMBL" id="CP042434">
    <property type="protein sequence ID" value="QEC71919.1"/>
    <property type="molecule type" value="Genomic_DNA"/>
</dbReference>
<evidence type="ECO:0008006" key="5">
    <source>
        <dbReference type="Google" id="ProtNLM"/>
    </source>
</evidence>
<name>A0A5B8VKQ5_9BACT</name>
<dbReference type="Gene3D" id="2.130.10.10">
    <property type="entry name" value="YVTN repeat-like/Quinoprotein amine dehydrogenase"/>
    <property type="match status" value="2"/>
</dbReference>
<accession>A0A5B8VKQ5</accession>
<evidence type="ECO:0000313" key="3">
    <source>
        <dbReference type="EMBL" id="QEC71919.1"/>
    </source>
</evidence>
<dbReference type="PANTHER" id="PTHR43547:SF2">
    <property type="entry name" value="HYBRID SIGNAL TRANSDUCTION HISTIDINE KINASE C"/>
    <property type="match status" value="1"/>
</dbReference>
<dbReference type="InterPro" id="IPR015943">
    <property type="entry name" value="WD40/YVTN_repeat-like_dom_sf"/>
</dbReference>
<dbReference type="Proteomes" id="UP000321291">
    <property type="component" value="Chromosome"/>
</dbReference>
<feature type="transmembrane region" description="Helical" evidence="2">
    <location>
        <begin position="35"/>
        <end position="55"/>
    </location>
</feature>
<dbReference type="GO" id="GO:0000155">
    <property type="term" value="F:phosphorelay sensor kinase activity"/>
    <property type="evidence" value="ECO:0007669"/>
    <property type="project" value="TreeGrafter"/>
</dbReference>
<evidence type="ECO:0000313" key="4">
    <source>
        <dbReference type="Proteomes" id="UP000321291"/>
    </source>
</evidence>
<proteinExistence type="predicted"/>
<keyword evidence="2" id="KW-1133">Transmembrane helix</keyword>